<dbReference type="Pfam" id="PF13936">
    <property type="entry name" value="HTH_38"/>
    <property type="match status" value="1"/>
</dbReference>
<dbReference type="GO" id="GO:0004803">
    <property type="term" value="F:transposase activity"/>
    <property type="evidence" value="ECO:0007669"/>
    <property type="project" value="TreeGrafter"/>
</dbReference>
<feature type="region of interest" description="Disordered" evidence="2">
    <location>
        <begin position="268"/>
        <end position="297"/>
    </location>
</feature>
<dbReference type="NCBIfam" id="NF033563">
    <property type="entry name" value="transpos_IS30"/>
    <property type="match status" value="1"/>
</dbReference>
<dbReference type="PANTHER" id="PTHR10948:SF23">
    <property type="entry name" value="TRANSPOSASE INSI FOR INSERTION SEQUENCE ELEMENT IS30A-RELATED"/>
    <property type="match status" value="1"/>
</dbReference>
<reference evidence="4 5" key="1">
    <citation type="submission" date="2018-06" db="EMBL/GenBank/DDBJ databases">
        <authorList>
            <consortium name="Pathogen Informatics"/>
            <person name="Doyle S."/>
        </authorList>
    </citation>
    <scope>NUCLEOTIDE SEQUENCE [LARGE SCALE GENOMIC DNA]</scope>
    <source>
        <strain evidence="4 5">NCTC13163</strain>
    </source>
</reference>
<evidence type="ECO:0000313" key="5">
    <source>
        <dbReference type="Proteomes" id="UP000254060"/>
    </source>
</evidence>
<name>A0A377FR43_9BACL</name>
<dbReference type="Proteomes" id="UP000254060">
    <property type="component" value="Unassembled WGS sequence"/>
</dbReference>
<protein>
    <submittedName>
        <fullName evidence="4">Transposase and inactivated derivatives, IS30 family</fullName>
    </submittedName>
</protein>
<gene>
    <name evidence="4" type="ORF">NCTC13163_00523</name>
</gene>
<dbReference type="Gene3D" id="1.10.10.60">
    <property type="entry name" value="Homeodomain-like"/>
    <property type="match status" value="1"/>
</dbReference>
<evidence type="ECO:0000256" key="2">
    <source>
        <dbReference type="SAM" id="MobiDB-lite"/>
    </source>
</evidence>
<dbReference type="InterPro" id="IPR053392">
    <property type="entry name" value="Transposase_IS30-like"/>
</dbReference>
<feature type="region of interest" description="Disordered" evidence="2">
    <location>
        <begin position="175"/>
        <end position="238"/>
    </location>
</feature>
<dbReference type="PANTHER" id="PTHR10948">
    <property type="entry name" value="TRANSPOSASE"/>
    <property type="match status" value="1"/>
</dbReference>
<feature type="compositionally biased region" description="Basic and acidic residues" evidence="2">
    <location>
        <begin position="175"/>
        <end position="193"/>
    </location>
</feature>
<evidence type="ECO:0000259" key="3">
    <source>
        <dbReference type="Pfam" id="PF13936"/>
    </source>
</evidence>
<keyword evidence="1" id="KW-0233">DNA recombination</keyword>
<dbReference type="InterPro" id="IPR025246">
    <property type="entry name" value="IS30-like_HTH"/>
</dbReference>
<dbReference type="EMBL" id="UGGP01000001">
    <property type="protein sequence ID" value="STO07178.1"/>
    <property type="molecule type" value="Genomic_DNA"/>
</dbReference>
<accession>A0A377FR43</accession>
<sequence>MSYTHLTTAERVKIETYLELGMSVRSIARRLGRQPSTVSREIRRNPGYTAERAQERYANAKRNCGAKTKLDDMMRRTIIEKLRATWSPEQIVGRLFDGKIAFSTIYRWIYSGLIDVPVTVLRQKGKRQKPIETRGRFNIGLSIAKRPREVRTRETFGHWELDPVVSGREVEGVRRDVHRAKEPVLPRPADRGPQRGLDGGGDPHGPRGLPSGHVQDGDDGPGQGVQLSRARPGDTRRADVFRRPVLVVAARQQRERQRPPARVLPERIGLRDGRPGRDRGRARQDQRAAEEMSRLEDRTRGLRGGSVALNLTNRHVLKWQYIFLKYK</sequence>
<evidence type="ECO:0000313" key="4">
    <source>
        <dbReference type="EMBL" id="STO07178.1"/>
    </source>
</evidence>
<dbReference type="STRING" id="1397694.GCA_000702585_01039"/>
<dbReference type="SUPFAM" id="SSF46689">
    <property type="entry name" value="Homeodomain-like"/>
    <property type="match status" value="1"/>
</dbReference>
<dbReference type="GO" id="GO:0032196">
    <property type="term" value="P:transposition"/>
    <property type="evidence" value="ECO:0007669"/>
    <property type="project" value="TreeGrafter"/>
</dbReference>
<proteinExistence type="predicted"/>
<dbReference type="InterPro" id="IPR009057">
    <property type="entry name" value="Homeodomain-like_sf"/>
</dbReference>
<organism evidence="4 5">
    <name type="scientific">Exiguobacterium aurantiacum</name>
    <dbReference type="NCBI Taxonomy" id="33987"/>
    <lineage>
        <taxon>Bacteria</taxon>
        <taxon>Bacillati</taxon>
        <taxon>Bacillota</taxon>
        <taxon>Bacilli</taxon>
        <taxon>Bacillales</taxon>
        <taxon>Bacillales Family XII. Incertae Sedis</taxon>
        <taxon>Exiguobacterium</taxon>
    </lineage>
</organism>
<dbReference type="GO" id="GO:0006310">
    <property type="term" value="P:DNA recombination"/>
    <property type="evidence" value="ECO:0007669"/>
    <property type="project" value="UniProtKB-KW"/>
</dbReference>
<dbReference type="AlphaFoldDB" id="A0A377FR43"/>
<feature type="domain" description="Transposase IS30-like HTH" evidence="3">
    <location>
        <begin position="2"/>
        <end position="45"/>
    </location>
</feature>
<evidence type="ECO:0000256" key="1">
    <source>
        <dbReference type="ARBA" id="ARBA00023172"/>
    </source>
</evidence>
<dbReference type="InterPro" id="IPR051917">
    <property type="entry name" value="Transposase-Integrase"/>
</dbReference>
<dbReference type="GO" id="GO:0005829">
    <property type="term" value="C:cytosol"/>
    <property type="evidence" value="ECO:0007669"/>
    <property type="project" value="TreeGrafter"/>
</dbReference>